<evidence type="ECO:0000313" key="3">
    <source>
        <dbReference type="Proteomes" id="UP000512286"/>
    </source>
</evidence>
<sequence length="164" mass="18780">MIIREIRGADGEAFWKMQCNLDKETKYMLFEPDERPKNLNLINNLIQNSLEGKNLLLVAEDGEEIVGFISAQRGTLNRVKHTAYIVAGIRKEFQGKGIGKEFFKRLDQWAKDKEIARLELTVMCPNTVAKNLYEKNGFVVEGVKKNSMIVDGEYVDAFYMAKLL</sequence>
<dbReference type="KEGG" id="cint:HZF06_08260"/>
<evidence type="ECO:0000313" key="2">
    <source>
        <dbReference type="EMBL" id="QLY82312.1"/>
    </source>
</evidence>
<proteinExistence type="predicted"/>
<dbReference type="EMBL" id="CP059378">
    <property type="protein sequence ID" value="QLY82312.1"/>
    <property type="molecule type" value="Genomic_DNA"/>
</dbReference>
<feature type="domain" description="N-acetyltransferase" evidence="1">
    <location>
        <begin position="1"/>
        <end position="164"/>
    </location>
</feature>
<gene>
    <name evidence="2" type="ORF">HZF06_08260</name>
</gene>
<reference evidence="2 3" key="1">
    <citation type="submission" date="2020-07" db="EMBL/GenBank/DDBJ databases">
        <title>Electron transfer.</title>
        <authorList>
            <person name="Huang L."/>
            <person name="Liu X."/>
            <person name="Zhou S."/>
        </authorList>
    </citation>
    <scope>NUCLEOTIDE SEQUENCE [LARGE SCALE GENOMIC DNA]</scope>
    <source>
        <strain evidence="2 3">Lx1</strain>
    </source>
</reference>
<dbReference type="SUPFAM" id="SSF55729">
    <property type="entry name" value="Acyl-CoA N-acyltransferases (Nat)"/>
    <property type="match status" value="1"/>
</dbReference>
<accession>A0A7D6VYJ4</accession>
<dbReference type="Proteomes" id="UP000512286">
    <property type="component" value="Chromosome"/>
</dbReference>
<dbReference type="CDD" id="cd04301">
    <property type="entry name" value="NAT_SF"/>
    <property type="match status" value="1"/>
</dbReference>
<dbReference type="PROSITE" id="PS51186">
    <property type="entry name" value="GNAT"/>
    <property type="match status" value="1"/>
</dbReference>
<organism evidence="2 3">
    <name type="scientific">Clostridium intestinale</name>
    <dbReference type="NCBI Taxonomy" id="36845"/>
    <lineage>
        <taxon>Bacteria</taxon>
        <taxon>Bacillati</taxon>
        <taxon>Bacillota</taxon>
        <taxon>Clostridia</taxon>
        <taxon>Eubacteriales</taxon>
        <taxon>Clostridiaceae</taxon>
        <taxon>Clostridium</taxon>
    </lineage>
</organism>
<dbReference type="Pfam" id="PF00583">
    <property type="entry name" value="Acetyltransf_1"/>
    <property type="match status" value="1"/>
</dbReference>
<dbReference type="PANTHER" id="PTHR43415">
    <property type="entry name" value="SPERMIDINE N(1)-ACETYLTRANSFERASE"/>
    <property type="match status" value="1"/>
</dbReference>
<dbReference type="RefSeq" id="WP_181603697.1">
    <property type="nucleotide sequence ID" value="NZ_CP059378.1"/>
</dbReference>
<keyword evidence="2" id="KW-0808">Transferase</keyword>
<dbReference type="PANTHER" id="PTHR43415:SF3">
    <property type="entry name" value="GNAT-FAMILY ACETYLTRANSFERASE"/>
    <property type="match status" value="1"/>
</dbReference>
<evidence type="ECO:0000259" key="1">
    <source>
        <dbReference type="PROSITE" id="PS51186"/>
    </source>
</evidence>
<dbReference type="InterPro" id="IPR016181">
    <property type="entry name" value="Acyl_CoA_acyltransferase"/>
</dbReference>
<name>A0A7D6VYJ4_9CLOT</name>
<protein>
    <submittedName>
        <fullName evidence="2">GNAT family N-acetyltransferase</fullName>
    </submittedName>
</protein>
<dbReference type="Gene3D" id="3.40.630.30">
    <property type="match status" value="1"/>
</dbReference>
<dbReference type="AlphaFoldDB" id="A0A7D6VYJ4"/>
<dbReference type="InterPro" id="IPR000182">
    <property type="entry name" value="GNAT_dom"/>
</dbReference>
<dbReference type="GO" id="GO:0016747">
    <property type="term" value="F:acyltransferase activity, transferring groups other than amino-acyl groups"/>
    <property type="evidence" value="ECO:0007669"/>
    <property type="project" value="InterPro"/>
</dbReference>